<comment type="caution">
    <text evidence="1">The sequence shown here is derived from an EMBL/GenBank/DDBJ whole genome shotgun (WGS) entry which is preliminary data.</text>
</comment>
<gene>
    <name evidence="1" type="ORF">KI387_022975</name>
</gene>
<evidence type="ECO:0000313" key="1">
    <source>
        <dbReference type="EMBL" id="KAH9314348.1"/>
    </source>
</evidence>
<reference evidence="1 2" key="1">
    <citation type="journal article" date="2021" name="Nat. Plants">
        <title>The Taxus genome provides insights into paclitaxel biosynthesis.</title>
        <authorList>
            <person name="Xiong X."/>
            <person name="Gou J."/>
            <person name="Liao Q."/>
            <person name="Li Y."/>
            <person name="Zhou Q."/>
            <person name="Bi G."/>
            <person name="Li C."/>
            <person name="Du R."/>
            <person name="Wang X."/>
            <person name="Sun T."/>
            <person name="Guo L."/>
            <person name="Liang H."/>
            <person name="Lu P."/>
            <person name="Wu Y."/>
            <person name="Zhang Z."/>
            <person name="Ro D.K."/>
            <person name="Shang Y."/>
            <person name="Huang S."/>
            <person name="Yan J."/>
        </authorList>
    </citation>
    <scope>NUCLEOTIDE SEQUENCE [LARGE SCALE GENOMIC DNA]</scope>
    <source>
        <strain evidence="1">Ta-2019</strain>
    </source>
</reference>
<proteinExistence type="predicted"/>
<accession>A0AA38G3V6</accession>
<evidence type="ECO:0000313" key="2">
    <source>
        <dbReference type="Proteomes" id="UP000824469"/>
    </source>
</evidence>
<dbReference type="Proteomes" id="UP000824469">
    <property type="component" value="Unassembled WGS sequence"/>
</dbReference>
<dbReference type="PANTHER" id="PTHR34541">
    <property type="entry name" value="OS01G0729900 PROTEIN"/>
    <property type="match status" value="1"/>
</dbReference>
<dbReference type="EMBL" id="JAHRHJ020000005">
    <property type="protein sequence ID" value="KAH9314348.1"/>
    <property type="molecule type" value="Genomic_DNA"/>
</dbReference>
<sequence>MDALVGMQRQGQDIMEHVSSLVQGLSSSLHGHMRDHIHEEKGVLMWPRLWQGIQHRKGPDRVRFNKSSVAVDPMGAKLGQVVADFRARLSGVVQDVVQHLPLPRTCQRDDALSDTLIKQPLSGSAPAHMDYGVGAFQREFNEEFEDMEDIDDVDFHQRMRGRSRKPQVSVSVSTTYNSRTQDIESSVVATRDNWRAEVSVGGSSSGNSAAPLFIFQQCPLFVVRDTTFLLNLHSSEQHSLWYGFDRKNGLHSLCPVVWSKESGWCLLSMICANSLSCPFIDLQFPNGQITYAAGEGLSTKAFVPAFGGFLQAQCHYPGETKLSFSCKNRWGTCVTPAVQWPDKSLSFCMVQPLPWQSSGPIFQPTTQLSVTPTFGGRNGGLKAEVVHTVRDKLSFACGGACTINPSAFASVS</sequence>
<keyword evidence="2" id="KW-1185">Reference proteome</keyword>
<dbReference type="AlphaFoldDB" id="A0AA38G3V6"/>
<feature type="non-terminal residue" evidence="1">
    <location>
        <position position="1"/>
    </location>
</feature>
<name>A0AA38G3V6_TAXCH</name>
<organism evidence="1 2">
    <name type="scientific">Taxus chinensis</name>
    <name type="common">Chinese yew</name>
    <name type="synonym">Taxus wallichiana var. chinensis</name>
    <dbReference type="NCBI Taxonomy" id="29808"/>
    <lineage>
        <taxon>Eukaryota</taxon>
        <taxon>Viridiplantae</taxon>
        <taxon>Streptophyta</taxon>
        <taxon>Embryophyta</taxon>
        <taxon>Tracheophyta</taxon>
        <taxon>Spermatophyta</taxon>
        <taxon>Pinopsida</taxon>
        <taxon>Pinidae</taxon>
        <taxon>Conifers II</taxon>
        <taxon>Cupressales</taxon>
        <taxon>Taxaceae</taxon>
        <taxon>Taxus</taxon>
    </lineage>
</organism>
<dbReference type="PANTHER" id="PTHR34541:SF2">
    <property type="entry name" value="OS01G0729900 PROTEIN"/>
    <property type="match status" value="1"/>
</dbReference>
<protein>
    <submittedName>
        <fullName evidence="1">Uncharacterized protein</fullName>
    </submittedName>
</protein>